<dbReference type="InterPro" id="IPR008974">
    <property type="entry name" value="TRAF-like"/>
</dbReference>
<dbReference type="InParanoid" id="A0A2P5DX46"/>
<dbReference type="SUPFAM" id="SSF49599">
    <property type="entry name" value="TRAF domain-like"/>
    <property type="match status" value="2"/>
</dbReference>
<dbReference type="Proteomes" id="UP000237000">
    <property type="component" value="Unassembled WGS sequence"/>
</dbReference>
<sequence length="221" mass="25080">KLIFYPNGDKKNNGENYISLYLAIVETETLDVGWEDPSNGYLVDDSCVFGAEVFVVIHTRSWESLSLPMPPPIPVLTTSWDIENFYKSGKDFHRSNVFTAGGKEWYLRIYPNGYGENKGKAVSLFLFPSNWAKNSTKAAVYAKFKLRILDRVNGKHAEDKVQFCFGTLRHPINGDGSFRIISLKDLQDPKNGFMVKDRVSVEVEFLVVSETKYSSESTIKQ</sequence>
<gene>
    <name evidence="2" type="ORF">TorRG33x02_239660</name>
</gene>
<feature type="non-terminal residue" evidence="2">
    <location>
        <position position="1"/>
    </location>
</feature>
<keyword evidence="3" id="KW-1185">Reference proteome</keyword>
<dbReference type="STRING" id="63057.A0A2P5DX46"/>
<protein>
    <submittedName>
        <fullName evidence="2">E3 ubiquitin-protein ligase SIN-like</fullName>
    </submittedName>
</protein>
<evidence type="ECO:0000313" key="3">
    <source>
        <dbReference type="Proteomes" id="UP000237000"/>
    </source>
</evidence>
<feature type="domain" description="MATH" evidence="1">
    <location>
        <begin position="75"/>
        <end position="205"/>
    </location>
</feature>
<proteinExistence type="predicted"/>
<dbReference type="Gene3D" id="2.60.210.10">
    <property type="entry name" value="Apoptosis, Tumor Necrosis Factor Receptor Associated Protein 2, Chain A"/>
    <property type="match status" value="1"/>
</dbReference>
<dbReference type="AlphaFoldDB" id="A0A2P5DX46"/>
<organism evidence="2 3">
    <name type="scientific">Trema orientale</name>
    <name type="common">Charcoal tree</name>
    <name type="synonym">Celtis orientalis</name>
    <dbReference type="NCBI Taxonomy" id="63057"/>
    <lineage>
        <taxon>Eukaryota</taxon>
        <taxon>Viridiplantae</taxon>
        <taxon>Streptophyta</taxon>
        <taxon>Embryophyta</taxon>
        <taxon>Tracheophyta</taxon>
        <taxon>Spermatophyta</taxon>
        <taxon>Magnoliopsida</taxon>
        <taxon>eudicotyledons</taxon>
        <taxon>Gunneridae</taxon>
        <taxon>Pentapetalae</taxon>
        <taxon>rosids</taxon>
        <taxon>fabids</taxon>
        <taxon>Rosales</taxon>
        <taxon>Cannabaceae</taxon>
        <taxon>Trema</taxon>
    </lineage>
</organism>
<dbReference type="EMBL" id="JXTC01000244">
    <property type="protein sequence ID" value="PON77850.1"/>
    <property type="molecule type" value="Genomic_DNA"/>
</dbReference>
<dbReference type="PANTHER" id="PTHR46162:SF40">
    <property type="entry name" value="TRAF-LIKE FAMILY PROTEIN"/>
    <property type="match status" value="1"/>
</dbReference>
<accession>A0A2P5DX46</accession>
<evidence type="ECO:0000313" key="2">
    <source>
        <dbReference type="EMBL" id="PON77850.1"/>
    </source>
</evidence>
<name>A0A2P5DX46_TREOI</name>
<dbReference type="InterPro" id="IPR002083">
    <property type="entry name" value="MATH/TRAF_dom"/>
</dbReference>
<dbReference type="PANTHER" id="PTHR46162">
    <property type="entry name" value="TRAF-LIKE FAMILY PROTEIN"/>
    <property type="match status" value="1"/>
</dbReference>
<dbReference type="CDD" id="cd00121">
    <property type="entry name" value="MATH"/>
    <property type="match status" value="1"/>
</dbReference>
<dbReference type="SMART" id="SM00061">
    <property type="entry name" value="MATH"/>
    <property type="match status" value="1"/>
</dbReference>
<dbReference type="OrthoDB" id="1194116at2759"/>
<comment type="caution">
    <text evidence="2">The sequence shown here is derived from an EMBL/GenBank/DDBJ whole genome shotgun (WGS) entry which is preliminary data.</text>
</comment>
<dbReference type="Pfam" id="PF22486">
    <property type="entry name" value="MATH_2"/>
    <property type="match status" value="1"/>
</dbReference>
<dbReference type="PROSITE" id="PS50144">
    <property type="entry name" value="MATH"/>
    <property type="match status" value="1"/>
</dbReference>
<reference evidence="3" key="1">
    <citation type="submission" date="2016-06" db="EMBL/GenBank/DDBJ databases">
        <title>Parallel loss of symbiosis genes in relatives of nitrogen-fixing non-legume Parasponia.</title>
        <authorList>
            <person name="Van Velzen R."/>
            <person name="Holmer R."/>
            <person name="Bu F."/>
            <person name="Rutten L."/>
            <person name="Van Zeijl A."/>
            <person name="Liu W."/>
            <person name="Santuari L."/>
            <person name="Cao Q."/>
            <person name="Sharma T."/>
            <person name="Shen D."/>
            <person name="Roswanjaya Y."/>
            <person name="Wardhani T."/>
            <person name="Kalhor M.S."/>
            <person name="Jansen J."/>
            <person name="Van den Hoogen J."/>
            <person name="Gungor B."/>
            <person name="Hartog M."/>
            <person name="Hontelez J."/>
            <person name="Verver J."/>
            <person name="Yang W.-C."/>
            <person name="Schijlen E."/>
            <person name="Repin R."/>
            <person name="Schilthuizen M."/>
            <person name="Schranz E."/>
            <person name="Heidstra R."/>
            <person name="Miyata K."/>
            <person name="Fedorova E."/>
            <person name="Kohlen W."/>
            <person name="Bisseling T."/>
            <person name="Smit S."/>
            <person name="Geurts R."/>
        </authorList>
    </citation>
    <scope>NUCLEOTIDE SEQUENCE [LARGE SCALE GENOMIC DNA]</scope>
    <source>
        <strain evidence="3">cv. RG33-2</strain>
    </source>
</reference>
<evidence type="ECO:0000259" key="1">
    <source>
        <dbReference type="PROSITE" id="PS50144"/>
    </source>
</evidence>